<comment type="caution">
    <text evidence="2">The sequence shown here is derived from an EMBL/GenBank/DDBJ whole genome shotgun (WGS) entry which is preliminary data.</text>
</comment>
<evidence type="ECO:0000313" key="2">
    <source>
        <dbReference type="EMBL" id="MDR6554177.1"/>
    </source>
</evidence>
<sequence>MQPFHPITEKSCRNLIGKTVLIYLSNGSEIYGIVSRVEKNKLILNDEQPAKVKSALKTSKPTLTKKAKKKQVQPDTPAPLTNEDQLSSFGLIRFGGPPQTRPTGPVDIQIDYIAAMFSE</sequence>
<proteinExistence type="predicted"/>
<name>A0ABU1P4M2_9BACL</name>
<feature type="region of interest" description="Disordered" evidence="1">
    <location>
        <begin position="55"/>
        <end position="86"/>
    </location>
</feature>
<accession>A0ABU1P4M2</accession>
<reference evidence="2 3" key="1">
    <citation type="submission" date="2023-07" db="EMBL/GenBank/DDBJ databases">
        <title>Sorghum-associated microbial communities from plants grown in Nebraska, USA.</title>
        <authorList>
            <person name="Schachtman D."/>
        </authorList>
    </citation>
    <scope>NUCLEOTIDE SEQUENCE [LARGE SCALE GENOMIC DNA]</scope>
    <source>
        <strain evidence="2 3">CC258</strain>
    </source>
</reference>
<dbReference type="Proteomes" id="UP001267290">
    <property type="component" value="Unassembled WGS sequence"/>
</dbReference>
<organism evidence="2 3">
    <name type="scientific">Paenibacillus qinlingensis</name>
    <dbReference type="NCBI Taxonomy" id="1837343"/>
    <lineage>
        <taxon>Bacteria</taxon>
        <taxon>Bacillati</taxon>
        <taxon>Bacillota</taxon>
        <taxon>Bacilli</taxon>
        <taxon>Bacillales</taxon>
        <taxon>Paenibacillaceae</taxon>
        <taxon>Paenibacillus</taxon>
    </lineage>
</organism>
<gene>
    <name evidence="2" type="ORF">J2736_005392</name>
</gene>
<protein>
    <submittedName>
        <fullName evidence="2">Small nuclear ribonucleoprotein (SnRNP)-like protein</fullName>
    </submittedName>
</protein>
<evidence type="ECO:0000256" key="1">
    <source>
        <dbReference type="SAM" id="MobiDB-lite"/>
    </source>
</evidence>
<keyword evidence="3" id="KW-1185">Reference proteome</keyword>
<evidence type="ECO:0000313" key="3">
    <source>
        <dbReference type="Proteomes" id="UP001267290"/>
    </source>
</evidence>
<dbReference type="EMBL" id="JAVDSB010000014">
    <property type="protein sequence ID" value="MDR6554177.1"/>
    <property type="molecule type" value="Genomic_DNA"/>
</dbReference>
<dbReference type="RefSeq" id="WP_310501617.1">
    <property type="nucleotide sequence ID" value="NZ_JAVDSB010000014.1"/>
</dbReference>